<reference evidence="2" key="1">
    <citation type="submission" date="2020-02" db="EMBL/GenBank/DDBJ databases">
        <authorList>
            <person name="Shen X.-R."/>
            <person name="Zhang Y.-X."/>
        </authorList>
    </citation>
    <scope>NUCLEOTIDE SEQUENCE</scope>
    <source>
        <strain evidence="2">SYP-B3998</strain>
    </source>
</reference>
<organism evidence="2">
    <name type="scientific">Paenibacillus sp. SYP-B3998</name>
    <dbReference type="NCBI Taxonomy" id="2678564"/>
    <lineage>
        <taxon>Bacteria</taxon>
        <taxon>Bacillati</taxon>
        <taxon>Bacillota</taxon>
        <taxon>Bacilli</taxon>
        <taxon>Bacillales</taxon>
        <taxon>Paenibacillaceae</taxon>
        <taxon>Paenibacillus</taxon>
    </lineage>
</organism>
<dbReference type="AlphaFoldDB" id="A0A6G4A4N2"/>
<name>A0A6G4A4N2_9BACL</name>
<sequence length="349" mass="39163">MNQEIYKIIPYNGYYYGYYYPIISRAVVPFNPNTPIAPSHPPIHIPHFEYLSESEIDRKYRELIKKGFVGTPITPESITKDGHGRFRHYRGSGRDWSIYWHPKTGAHEVHGAIRDKWASIGWEFFGYPATDELTTLNGGGRFNNFHNLLYNIPNRSIVFKFGHDRAYAVSNPIWNKWAELGGVGGSLGYPISDEVVRPDGWRFQRFEKGAVIWSADTAPYVGDPTTLPVPTTPTTPTTPPLHPPTQGYSKVSIYNCHTDRRSITIWVNDGSGLHPVTTLDPQYNDYGTCPAGEPYVLDLKDGLWNHIVCVDVGAIGCGVNDPTQVACKRYEFSVLGNSNGPESPPVVVY</sequence>
<protein>
    <recommendedName>
        <fullName evidence="3">LGFP repeat-containing protein</fullName>
    </recommendedName>
</protein>
<dbReference type="InterPro" id="IPR013207">
    <property type="entry name" value="LGFP"/>
</dbReference>
<feature type="compositionally biased region" description="Pro residues" evidence="1">
    <location>
        <begin position="230"/>
        <end position="243"/>
    </location>
</feature>
<dbReference type="EMBL" id="JAAIKC010000015">
    <property type="protein sequence ID" value="NEW09248.1"/>
    <property type="molecule type" value="Genomic_DNA"/>
</dbReference>
<evidence type="ECO:0000256" key="1">
    <source>
        <dbReference type="SAM" id="MobiDB-lite"/>
    </source>
</evidence>
<dbReference type="Pfam" id="PF08310">
    <property type="entry name" value="LGFP"/>
    <property type="match status" value="3"/>
</dbReference>
<gene>
    <name evidence="2" type="ORF">GK047_25120</name>
</gene>
<evidence type="ECO:0008006" key="3">
    <source>
        <dbReference type="Google" id="ProtNLM"/>
    </source>
</evidence>
<comment type="caution">
    <text evidence="2">The sequence shown here is derived from an EMBL/GenBank/DDBJ whole genome shotgun (WGS) entry which is preliminary data.</text>
</comment>
<evidence type="ECO:0000313" key="2">
    <source>
        <dbReference type="EMBL" id="NEW09248.1"/>
    </source>
</evidence>
<accession>A0A6G4A4N2</accession>
<feature type="region of interest" description="Disordered" evidence="1">
    <location>
        <begin position="224"/>
        <end position="244"/>
    </location>
</feature>
<dbReference type="RefSeq" id="WP_163952934.1">
    <property type="nucleotide sequence ID" value="NZ_JAAIKC010000015.1"/>
</dbReference>
<proteinExistence type="predicted"/>